<dbReference type="GO" id="GO:0030497">
    <property type="term" value="P:fatty acid elongation"/>
    <property type="evidence" value="ECO:0007669"/>
    <property type="project" value="TreeGrafter"/>
</dbReference>
<keyword evidence="4" id="KW-1185">Reference proteome</keyword>
<comment type="caution">
    <text evidence="3">The sequence shown here is derived from an EMBL/GenBank/DDBJ whole genome shotgun (WGS) entry which is preliminary data.</text>
</comment>
<accession>A0A927R3G5</accession>
<evidence type="ECO:0000313" key="4">
    <source>
        <dbReference type="Proteomes" id="UP000649753"/>
    </source>
</evidence>
<dbReference type="FunFam" id="3.40.50.720:FF:000084">
    <property type="entry name" value="Short-chain dehydrogenase reductase"/>
    <property type="match status" value="1"/>
</dbReference>
<dbReference type="Proteomes" id="UP000649753">
    <property type="component" value="Unassembled WGS sequence"/>
</dbReference>
<dbReference type="GO" id="GO:0016616">
    <property type="term" value="F:oxidoreductase activity, acting on the CH-OH group of donors, NAD or NADP as acceptor"/>
    <property type="evidence" value="ECO:0007669"/>
    <property type="project" value="TreeGrafter"/>
</dbReference>
<gene>
    <name evidence="3" type="ORF">H4W31_007441</name>
</gene>
<comment type="similarity">
    <text evidence="1">Belongs to the short-chain dehydrogenases/reductases (SDR) family.</text>
</comment>
<dbReference type="PRINTS" id="PR00080">
    <property type="entry name" value="SDRFAMILY"/>
</dbReference>
<dbReference type="Gene3D" id="3.40.50.720">
    <property type="entry name" value="NAD(P)-binding Rossmann-like Domain"/>
    <property type="match status" value="1"/>
</dbReference>
<dbReference type="Pfam" id="PF13561">
    <property type="entry name" value="adh_short_C2"/>
    <property type="match status" value="1"/>
</dbReference>
<dbReference type="PANTHER" id="PTHR42760">
    <property type="entry name" value="SHORT-CHAIN DEHYDROGENASES/REDUCTASES FAMILY MEMBER"/>
    <property type="match status" value="1"/>
</dbReference>
<evidence type="ECO:0000256" key="2">
    <source>
        <dbReference type="ARBA" id="ARBA00023002"/>
    </source>
</evidence>
<keyword evidence="2" id="KW-0560">Oxidoreductase</keyword>
<sequence>MRIAIVIGASSGIGQSTAIQLAKRGTAVILTYSGNQAGAQDTVAAIEKDGGAAVALRLDVGRSETFPAFREQVVAILRDTWQQDTFDYLVNNAGFGGMAMFEDTTEELFDKFMRVLLKGPYFLTQALLPLLTDGGAIVNVSSNSALPTGLVDAGYSAYATMKGGLNVLSRYMAKEFATRGIRVNAVSPGPTRTRLADSSGVVGFEAYPEVIPMLAAKTALGRIGEPDDVGMVIATLLGEESRWITGQNIEVSGGFDL</sequence>
<dbReference type="EMBL" id="JADBEB010000001">
    <property type="protein sequence ID" value="MBE1491803.1"/>
    <property type="molecule type" value="Genomic_DNA"/>
</dbReference>
<evidence type="ECO:0000313" key="3">
    <source>
        <dbReference type="EMBL" id="MBE1491803.1"/>
    </source>
</evidence>
<reference evidence="3" key="1">
    <citation type="submission" date="2020-10" db="EMBL/GenBank/DDBJ databases">
        <title>Sequencing the genomes of 1000 actinobacteria strains.</title>
        <authorList>
            <person name="Klenk H.-P."/>
        </authorList>
    </citation>
    <scope>NUCLEOTIDE SEQUENCE</scope>
    <source>
        <strain evidence="3">DSM 46832</strain>
    </source>
</reference>
<dbReference type="InterPro" id="IPR002347">
    <property type="entry name" value="SDR_fam"/>
</dbReference>
<dbReference type="SUPFAM" id="SSF51735">
    <property type="entry name" value="NAD(P)-binding Rossmann-fold domains"/>
    <property type="match status" value="1"/>
</dbReference>
<dbReference type="PRINTS" id="PR00081">
    <property type="entry name" value="GDHRDH"/>
</dbReference>
<organism evidence="3 4">
    <name type="scientific">Plantactinospora soyae</name>
    <dbReference type="NCBI Taxonomy" id="1544732"/>
    <lineage>
        <taxon>Bacteria</taxon>
        <taxon>Bacillati</taxon>
        <taxon>Actinomycetota</taxon>
        <taxon>Actinomycetes</taxon>
        <taxon>Micromonosporales</taxon>
        <taxon>Micromonosporaceae</taxon>
        <taxon>Plantactinospora</taxon>
    </lineage>
</organism>
<protein>
    <submittedName>
        <fullName evidence="3">NAD(P)-dependent dehydrogenase (Short-subunit alcohol dehydrogenase family)</fullName>
    </submittedName>
</protein>
<name>A0A927R3G5_9ACTN</name>
<dbReference type="InterPro" id="IPR036291">
    <property type="entry name" value="NAD(P)-bd_dom_sf"/>
</dbReference>
<dbReference type="AlphaFoldDB" id="A0A927R3G5"/>
<evidence type="ECO:0000256" key="1">
    <source>
        <dbReference type="ARBA" id="ARBA00006484"/>
    </source>
</evidence>
<dbReference type="RefSeq" id="WP_192770805.1">
    <property type="nucleotide sequence ID" value="NZ_JADBEB010000001.1"/>
</dbReference>
<dbReference type="PANTHER" id="PTHR42760:SF53">
    <property type="entry name" value="BLR4183 PROTEIN"/>
    <property type="match status" value="1"/>
</dbReference>
<proteinExistence type="inferred from homology"/>